<reference evidence="2 3" key="1">
    <citation type="submission" date="2018-07" db="EMBL/GenBank/DDBJ databases">
        <title>Comparative genomics of the Candidatus Parilichlamydiaceae reveals evidence of convergent evolution and genome reduction in the phylum Chlamydiae.</title>
        <authorList>
            <person name="Taylor-Brown A."/>
            <person name="Polkinghorne A."/>
        </authorList>
    </citation>
    <scope>NUCLEOTIDE SEQUENCE [LARGE SCALE GENOMIC DNA]</scope>
    <source>
        <strain evidence="2 3">Hat2</strain>
    </source>
</reference>
<keyword evidence="3" id="KW-1185">Reference proteome</keyword>
<name>A0A369KI86_9BACT</name>
<comment type="caution">
    <text evidence="2">The sequence shown here is derived from an EMBL/GenBank/DDBJ whole genome shotgun (WGS) entry which is preliminary data.</text>
</comment>
<evidence type="ECO:0000313" key="2">
    <source>
        <dbReference type="EMBL" id="RDB31484.1"/>
    </source>
</evidence>
<protein>
    <submittedName>
        <fullName evidence="2">Uncharacterized protein</fullName>
    </submittedName>
</protein>
<evidence type="ECO:0000256" key="1">
    <source>
        <dbReference type="SAM" id="MobiDB-lite"/>
    </source>
</evidence>
<dbReference type="EMBL" id="QQBG01000014">
    <property type="protein sequence ID" value="RDB31484.1"/>
    <property type="molecule type" value="Genomic_DNA"/>
</dbReference>
<proteinExistence type="predicted"/>
<sequence length="258" mass="28354">MLRTCHLINRIVSKCCHLLGKEKKKALSRVSAYAARAFGEEIPEEEECRQREESRKREQAEGVLSSARHAQQLGLLSETGASAPIESGHVDSQNTSRRMMDPIYRMCSVLLKVSHSNLKSHRLLGSTIKMNWHNVLRDLRHYGASMRSKSSGLFSLSTVGCALVGCAQLLKMDKARLPGIMQVVGESCKTGKGALEVGLVDTARTSYSVVRDLYLGAVNQSNKVCDSLQGNIDMATQTLQSIDDRRNQECSSILSGKG</sequence>
<dbReference type="RefSeq" id="WP_147267485.1">
    <property type="nucleotide sequence ID" value="NZ_QQBG01000014.1"/>
</dbReference>
<accession>A0A369KI86</accession>
<dbReference type="AlphaFoldDB" id="A0A369KI86"/>
<dbReference type="Proteomes" id="UP000253816">
    <property type="component" value="Unassembled WGS sequence"/>
</dbReference>
<feature type="compositionally biased region" description="Basic and acidic residues" evidence="1">
    <location>
        <begin position="48"/>
        <end position="60"/>
    </location>
</feature>
<evidence type="ECO:0000313" key="3">
    <source>
        <dbReference type="Proteomes" id="UP000253816"/>
    </source>
</evidence>
<dbReference type="OrthoDB" id="22337at2"/>
<organism evidence="2 3">
    <name type="scientific">Candidatus Similichlamydia laticola</name>
    <dbReference type="NCBI Taxonomy" id="2170265"/>
    <lineage>
        <taxon>Bacteria</taxon>
        <taxon>Pseudomonadati</taxon>
        <taxon>Chlamydiota</taxon>
        <taxon>Chlamydiia</taxon>
        <taxon>Parachlamydiales</taxon>
        <taxon>Candidatus Parilichlamydiaceae</taxon>
        <taxon>Candidatus Similichlamydia</taxon>
    </lineage>
</organism>
<feature type="region of interest" description="Disordered" evidence="1">
    <location>
        <begin position="44"/>
        <end position="67"/>
    </location>
</feature>
<gene>
    <name evidence="2" type="ORF">HAT2_00410</name>
</gene>